<feature type="domain" description="Serine aminopeptidase S33" evidence="1">
    <location>
        <begin position="73"/>
        <end position="286"/>
    </location>
</feature>
<dbReference type="OrthoDB" id="9801217at2"/>
<evidence type="ECO:0000313" key="3">
    <source>
        <dbReference type="Proteomes" id="UP000295411"/>
    </source>
</evidence>
<protein>
    <submittedName>
        <fullName evidence="2">Alpha/beta hydrolase</fullName>
    </submittedName>
</protein>
<dbReference type="Gene3D" id="3.40.50.1820">
    <property type="entry name" value="alpha/beta hydrolase"/>
    <property type="match status" value="1"/>
</dbReference>
<dbReference type="AlphaFoldDB" id="A0A4R5U2Q0"/>
<comment type="caution">
    <text evidence="2">The sequence shown here is derived from an EMBL/GenBank/DDBJ whole genome shotgun (WGS) entry which is preliminary data.</text>
</comment>
<keyword evidence="3" id="KW-1185">Reference proteome</keyword>
<dbReference type="Pfam" id="PF12146">
    <property type="entry name" value="Hydrolase_4"/>
    <property type="match status" value="1"/>
</dbReference>
<gene>
    <name evidence="2" type="ORF">E2F48_02080</name>
</gene>
<organism evidence="2 3">
    <name type="scientific">Arthrobacter crusticola</name>
    <dbReference type="NCBI Taxonomy" id="2547960"/>
    <lineage>
        <taxon>Bacteria</taxon>
        <taxon>Bacillati</taxon>
        <taxon>Actinomycetota</taxon>
        <taxon>Actinomycetes</taxon>
        <taxon>Micrococcales</taxon>
        <taxon>Micrococcaceae</taxon>
        <taxon>Arthrobacter</taxon>
    </lineage>
</organism>
<sequence length="353" mass="39490">MERTWEPDHLGPAYSRLTLDLEPDEEGPCCATLVAYRGAPERRPVVRLRRALGAALARASGRPAEPRRIPALLYLHGWSDYFFHTELAEFCAERGIEFFALDLRKYGRSLREWQTPGYVRDLREYDSDLDAALAAVQEEIQARHGPGAAVELNLMAHSTGALTAVLWADRHPGRVASLILNSPWLDTQGSALFRNTTQGLLEPLVRFRPKARLRLPEFGYYWRSISAEADGEWNLDRRWRPEFGFPIRAGWLTAVLSGHAAVARGLSLEAPVLVLASARSAVSPTWSAAMLEADSILDVSVMVRRATGLGRRVSLSRFDGALHDVLLSRPEVRAEVYAELDRWLRCGGPATRR</sequence>
<dbReference type="RefSeq" id="WP_133402339.1">
    <property type="nucleotide sequence ID" value="NZ_SMTK01000001.1"/>
</dbReference>
<dbReference type="InterPro" id="IPR029058">
    <property type="entry name" value="AB_hydrolase_fold"/>
</dbReference>
<keyword evidence="2" id="KW-0378">Hydrolase</keyword>
<evidence type="ECO:0000259" key="1">
    <source>
        <dbReference type="Pfam" id="PF12146"/>
    </source>
</evidence>
<dbReference type="InterPro" id="IPR022742">
    <property type="entry name" value="Hydrolase_4"/>
</dbReference>
<accession>A0A4R5U2Q0</accession>
<dbReference type="GO" id="GO:0016787">
    <property type="term" value="F:hydrolase activity"/>
    <property type="evidence" value="ECO:0007669"/>
    <property type="project" value="UniProtKB-KW"/>
</dbReference>
<dbReference type="SUPFAM" id="SSF53474">
    <property type="entry name" value="alpha/beta-Hydrolases"/>
    <property type="match status" value="1"/>
</dbReference>
<evidence type="ECO:0000313" key="2">
    <source>
        <dbReference type="EMBL" id="TDK27925.1"/>
    </source>
</evidence>
<dbReference type="Proteomes" id="UP000295411">
    <property type="component" value="Unassembled WGS sequence"/>
</dbReference>
<dbReference type="EMBL" id="SMTK01000001">
    <property type="protein sequence ID" value="TDK27925.1"/>
    <property type="molecule type" value="Genomic_DNA"/>
</dbReference>
<dbReference type="InterPro" id="IPR051044">
    <property type="entry name" value="MAG_DAG_Lipase"/>
</dbReference>
<reference evidence="2 3" key="1">
    <citation type="submission" date="2019-03" db="EMBL/GenBank/DDBJ databases">
        <title>Arthrobacter sp. nov., an bacterium isolated from biocrust in Mu Us Desert.</title>
        <authorList>
            <person name="Lixiong L."/>
        </authorList>
    </citation>
    <scope>NUCLEOTIDE SEQUENCE [LARGE SCALE GENOMIC DNA]</scope>
    <source>
        <strain evidence="2 3">SLN-3</strain>
    </source>
</reference>
<dbReference type="PANTHER" id="PTHR11614">
    <property type="entry name" value="PHOSPHOLIPASE-RELATED"/>
    <property type="match status" value="1"/>
</dbReference>
<proteinExistence type="predicted"/>
<name>A0A4R5U2Q0_9MICC</name>